<dbReference type="Gene3D" id="3.30.70.1230">
    <property type="entry name" value="Nucleotide cyclase"/>
    <property type="match status" value="1"/>
</dbReference>
<dbReference type="InterPro" id="IPR011990">
    <property type="entry name" value="TPR-like_helical_dom_sf"/>
</dbReference>
<dbReference type="GO" id="GO:0006171">
    <property type="term" value="P:cAMP biosynthetic process"/>
    <property type="evidence" value="ECO:0007669"/>
    <property type="project" value="TreeGrafter"/>
</dbReference>
<dbReference type="GO" id="GO:0035556">
    <property type="term" value="P:intracellular signal transduction"/>
    <property type="evidence" value="ECO:0007669"/>
    <property type="project" value="InterPro"/>
</dbReference>
<dbReference type="InterPro" id="IPR001054">
    <property type="entry name" value="A/G_cyclase"/>
</dbReference>
<evidence type="ECO:0000259" key="1">
    <source>
        <dbReference type="PROSITE" id="PS50125"/>
    </source>
</evidence>
<dbReference type="EMBL" id="SBHX01000076">
    <property type="protein sequence ID" value="RWX23491.1"/>
    <property type="molecule type" value="Genomic_DNA"/>
</dbReference>
<dbReference type="SMART" id="SM00044">
    <property type="entry name" value="CYCc"/>
    <property type="match status" value="1"/>
</dbReference>
<dbReference type="SUPFAM" id="SSF55073">
    <property type="entry name" value="Nucleotide cyclase"/>
    <property type="match status" value="1"/>
</dbReference>
<organism evidence="2 3">
    <name type="scientific">Rhizobium leguminosarum</name>
    <dbReference type="NCBI Taxonomy" id="384"/>
    <lineage>
        <taxon>Bacteria</taxon>
        <taxon>Pseudomonadati</taxon>
        <taxon>Pseudomonadota</taxon>
        <taxon>Alphaproteobacteria</taxon>
        <taxon>Hyphomicrobiales</taxon>
        <taxon>Rhizobiaceae</taxon>
        <taxon>Rhizobium/Agrobacterium group</taxon>
        <taxon>Rhizobium</taxon>
    </lineage>
</organism>
<proteinExistence type="predicted"/>
<dbReference type="Gene3D" id="3.40.50.10610">
    <property type="entry name" value="ABC-type transport auxiliary lipoprotein component"/>
    <property type="match status" value="1"/>
</dbReference>
<sequence length="597" mass="66906">MTTPQVERRTTAVLVADVVGYCRLVETNEERALVAIKELWGAVFRPLIAEYRGRIVKLMGDGLIAEFGSVVGAVACAAAVQEKLAAQQQQVAVERRIVLRIGINLGDVVIDGDDLLGDGVNVAARLEQLCPPGTVLISGSAHEQLSGKLDLHFEYVGEQHLKNIARPVRTYCMDVGGLTPMLPASSRSDKPAVAVLPFDNMSADPDQAYFSDGITEDVITELSRFRELTVIARNSSFAFRGQSMDLRQIGRMLGAEYVVEGSVRRLGDRVRITVQLIEATSGTHLWAERYDRAMEDVFAIQEEMSQNIVATVAQRVRDDREVSARRRRPEDMHAYDLFLQANRLSDDFTPGSQERALSLLERAVKIDPTFARAYTGLAYAYFNRAIDNGIGAPREKDENRIKALRFAEQALVLDPNDPKVHCTLGFMCLTWRDFDRAERHLDLARTMNPNDPIIQIFWAWMQGALGRPERGLAAAQIALRINPRHPSWYNYYLSRILFQLGRYSEAAVLLEQRTFDSPIRHPRDMAWRAAAYGHLGRIEEANECGDVFVQAVRTLWIGDPAAGPAEYVDWLVDVSYLREPRDVERLRAGLRLAGLPA</sequence>
<reference evidence="2 3" key="1">
    <citation type="submission" date="2019-01" db="EMBL/GenBank/DDBJ databases">
        <title>RHIZO-ID as a novel technology for direct rhizobia identification.</title>
        <authorList>
            <person name="De Meyer S.E."/>
        </authorList>
    </citation>
    <scope>NUCLEOTIDE SEQUENCE [LARGE SCALE GENOMIC DNA]</scope>
    <source>
        <strain evidence="2 3">WSM448</strain>
    </source>
</reference>
<name>A0A444HMN6_RHILE</name>
<evidence type="ECO:0000313" key="3">
    <source>
        <dbReference type="Proteomes" id="UP000283817"/>
    </source>
</evidence>
<gene>
    <name evidence="2" type="ORF">EHI47_30855</name>
</gene>
<dbReference type="AlphaFoldDB" id="A0A444HMN6"/>
<dbReference type="Gene3D" id="1.25.40.10">
    <property type="entry name" value="Tetratricopeptide repeat domain"/>
    <property type="match status" value="2"/>
</dbReference>
<protein>
    <submittedName>
        <fullName evidence="2">Adenylate/guanylate cyclase domain-containing protein</fullName>
    </submittedName>
</protein>
<dbReference type="InterPro" id="IPR050697">
    <property type="entry name" value="Adenylyl/Guanylyl_Cyclase_3/4"/>
</dbReference>
<dbReference type="PROSITE" id="PS50125">
    <property type="entry name" value="GUANYLATE_CYCLASE_2"/>
    <property type="match status" value="1"/>
</dbReference>
<dbReference type="CDD" id="cd07302">
    <property type="entry name" value="CHD"/>
    <property type="match status" value="1"/>
</dbReference>
<dbReference type="InterPro" id="IPR019734">
    <property type="entry name" value="TPR_rpt"/>
</dbReference>
<dbReference type="PANTHER" id="PTHR43081">
    <property type="entry name" value="ADENYLATE CYCLASE, TERMINAL-DIFFERENTIATION SPECIFIC-RELATED"/>
    <property type="match status" value="1"/>
</dbReference>
<feature type="domain" description="Guanylate cyclase" evidence="1">
    <location>
        <begin position="12"/>
        <end position="127"/>
    </location>
</feature>
<dbReference type="Proteomes" id="UP000283817">
    <property type="component" value="Unassembled WGS sequence"/>
</dbReference>
<dbReference type="RefSeq" id="WP_128402669.1">
    <property type="nucleotide sequence ID" value="NZ_CP090090.1"/>
</dbReference>
<accession>A0A444HMN6</accession>
<evidence type="ECO:0000313" key="2">
    <source>
        <dbReference type="EMBL" id="RWX23491.1"/>
    </source>
</evidence>
<comment type="caution">
    <text evidence="2">The sequence shown here is derived from an EMBL/GenBank/DDBJ whole genome shotgun (WGS) entry which is preliminary data.</text>
</comment>
<dbReference type="PANTHER" id="PTHR43081:SF19">
    <property type="entry name" value="PH-SENSITIVE ADENYLATE CYCLASE RV1264"/>
    <property type="match status" value="1"/>
</dbReference>
<dbReference type="SMART" id="SM00028">
    <property type="entry name" value="TPR"/>
    <property type="match status" value="3"/>
</dbReference>
<dbReference type="Pfam" id="PF00211">
    <property type="entry name" value="Guanylate_cyc"/>
    <property type="match status" value="1"/>
</dbReference>
<dbReference type="SUPFAM" id="SSF48452">
    <property type="entry name" value="TPR-like"/>
    <property type="match status" value="1"/>
</dbReference>
<dbReference type="GO" id="GO:0004016">
    <property type="term" value="F:adenylate cyclase activity"/>
    <property type="evidence" value="ECO:0007669"/>
    <property type="project" value="UniProtKB-ARBA"/>
</dbReference>
<dbReference type="InterPro" id="IPR029787">
    <property type="entry name" value="Nucleotide_cyclase"/>
</dbReference>